<keyword evidence="2" id="KW-1185">Reference proteome</keyword>
<dbReference type="Proteomes" id="UP000271974">
    <property type="component" value="Unassembled WGS sequence"/>
</dbReference>
<organism evidence="1 2">
    <name type="scientific">Elysia chlorotica</name>
    <name type="common">Eastern emerald elysia</name>
    <name type="synonym">Sea slug</name>
    <dbReference type="NCBI Taxonomy" id="188477"/>
    <lineage>
        <taxon>Eukaryota</taxon>
        <taxon>Metazoa</taxon>
        <taxon>Spiralia</taxon>
        <taxon>Lophotrochozoa</taxon>
        <taxon>Mollusca</taxon>
        <taxon>Gastropoda</taxon>
        <taxon>Heterobranchia</taxon>
        <taxon>Euthyneura</taxon>
        <taxon>Panpulmonata</taxon>
        <taxon>Sacoglossa</taxon>
        <taxon>Placobranchoidea</taxon>
        <taxon>Plakobranchidae</taxon>
        <taxon>Elysia</taxon>
    </lineage>
</organism>
<sequence length="104" mass="12532">MDSNVLSVKNQKVLSLFHEWISHIFNDFHKSRNLFDKFSLVQLIFTNLNRRIIPEQLLSLRRYMYTYQTAHYKQCYTWPTLHAKENEPKAPIELRPVFSDNTCL</sequence>
<evidence type="ECO:0000313" key="2">
    <source>
        <dbReference type="Proteomes" id="UP000271974"/>
    </source>
</evidence>
<comment type="caution">
    <text evidence="1">The sequence shown here is derived from an EMBL/GenBank/DDBJ whole genome shotgun (WGS) entry which is preliminary data.</text>
</comment>
<gene>
    <name evidence="1" type="ORF">EGW08_012302</name>
</gene>
<proteinExistence type="predicted"/>
<name>A0A3S1B4W1_ELYCH</name>
<dbReference type="AlphaFoldDB" id="A0A3S1B4W1"/>
<protein>
    <submittedName>
        <fullName evidence="1">Uncharacterized protein</fullName>
    </submittedName>
</protein>
<dbReference type="EMBL" id="RQTK01000419">
    <property type="protein sequence ID" value="RUS79958.1"/>
    <property type="molecule type" value="Genomic_DNA"/>
</dbReference>
<reference evidence="1 2" key="1">
    <citation type="submission" date="2019-01" db="EMBL/GenBank/DDBJ databases">
        <title>A draft genome assembly of the solar-powered sea slug Elysia chlorotica.</title>
        <authorList>
            <person name="Cai H."/>
            <person name="Li Q."/>
            <person name="Fang X."/>
            <person name="Li J."/>
            <person name="Curtis N.E."/>
            <person name="Altenburger A."/>
            <person name="Shibata T."/>
            <person name="Feng M."/>
            <person name="Maeda T."/>
            <person name="Schwartz J.A."/>
            <person name="Shigenobu S."/>
            <person name="Lundholm N."/>
            <person name="Nishiyama T."/>
            <person name="Yang H."/>
            <person name="Hasebe M."/>
            <person name="Li S."/>
            <person name="Pierce S.K."/>
            <person name="Wang J."/>
        </authorList>
    </citation>
    <scope>NUCLEOTIDE SEQUENCE [LARGE SCALE GENOMIC DNA]</scope>
    <source>
        <strain evidence="1">EC2010</strain>
        <tissue evidence="1">Whole organism of an adult</tissue>
    </source>
</reference>
<accession>A0A3S1B4W1</accession>
<evidence type="ECO:0000313" key="1">
    <source>
        <dbReference type="EMBL" id="RUS79958.1"/>
    </source>
</evidence>